<feature type="domain" description="CCR4-NOT transcription complex subunit 1 CAF1-binding" evidence="2">
    <location>
        <begin position="295"/>
        <end position="413"/>
    </location>
</feature>
<reference evidence="4 5" key="1">
    <citation type="journal article" date="2014" name="BMC Genomics">
        <title>Oil accumulation mechanisms of the oleaginous microalga Chlorella protothecoides revealed through its genome, transcriptomes, and proteomes.</title>
        <authorList>
            <person name="Gao C."/>
            <person name="Wang Y."/>
            <person name="Shen Y."/>
            <person name="Yan D."/>
            <person name="He X."/>
            <person name="Dai J."/>
            <person name="Wu Q."/>
        </authorList>
    </citation>
    <scope>NUCLEOTIDE SEQUENCE [LARGE SCALE GENOMIC DNA]</scope>
    <source>
        <strain evidence="4 5">0710</strain>
    </source>
</reference>
<dbReference type="OrthoDB" id="1933107at2759"/>
<dbReference type="PANTHER" id="PTHR13162:SF8">
    <property type="entry name" value="CCR4-NOT TRANSCRIPTION COMPLEX SUBUNIT 1"/>
    <property type="match status" value="1"/>
</dbReference>
<evidence type="ECO:0000259" key="3">
    <source>
        <dbReference type="Pfam" id="PF16417"/>
    </source>
</evidence>
<dbReference type="RefSeq" id="XP_011398334.1">
    <property type="nucleotide sequence ID" value="XM_011400032.1"/>
</dbReference>
<feature type="domain" description="CCR4-NOT transcription complex subunit 1 TTP binding" evidence="3">
    <location>
        <begin position="97"/>
        <end position="198"/>
    </location>
</feature>
<dbReference type="Gene3D" id="1.25.40.840">
    <property type="entry name" value="CCR4-NOT transcription complex subunit 1 TTP binding domain"/>
    <property type="match status" value="1"/>
</dbReference>
<dbReference type="KEGG" id="apro:F751_5980"/>
<dbReference type="Pfam" id="PF16415">
    <property type="entry name" value="CNOT1_CAF1_bind"/>
    <property type="match status" value="1"/>
</dbReference>
<dbReference type="STRING" id="3075.A0A087SI85"/>
<dbReference type="InterPro" id="IPR040398">
    <property type="entry name" value="Not1"/>
</dbReference>
<dbReference type="InterPro" id="IPR007196">
    <property type="entry name" value="CCR4-Not_Not1_C"/>
</dbReference>
<dbReference type="AlphaFoldDB" id="A0A087SI85"/>
<dbReference type="GO" id="GO:0017148">
    <property type="term" value="P:negative regulation of translation"/>
    <property type="evidence" value="ECO:0007669"/>
    <property type="project" value="InterPro"/>
</dbReference>
<dbReference type="Pfam" id="PF16417">
    <property type="entry name" value="CNOT1_TTP_bind"/>
    <property type="match status" value="1"/>
</dbReference>
<dbReference type="GO" id="GO:0030015">
    <property type="term" value="C:CCR4-NOT core complex"/>
    <property type="evidence" value="ECO:0007669"/>
    <property type="project" value="InterPro"/>
</dbReference>
<dbReference type="GO" id="GO:0000932">
    <property type="term" value="C:P-body"/>
    <property type="evidence" value="ECO:0007669"/>
    <property type="project" value="TreeGrafter"/>
</dbReference>
<dbReference type="InterPro" id="IPR038535">
    <property type="entry name" value="CNOT1_TTP_bind_sf"/>
</dbReference>
<dbReference type="InterPro" id="IPR032191">
    <property type="entry name" value="CNOT1_CAF1_bind"/>
</dbReference>
<dbReference type="PANTHER" id="PTHR13162">
    <property type="entry name" value="CCR4-NOT TRANSCRIPTION COMPLEX"/>
    <property type="match status" value="1"/>
</dbReference>
<gene>
    <name evidence="4" type="ORF">F751_5980</name>
</gene>
<organism evidence="4 5">
    <name type="scientific">Auxenochlorella protothecoides</name>
    <name type="common">Green microalga</name>
    <name type="synonym">Chlorella protothecoides</name>
    <dbReference type="NCBI Taxonomy" id="3075"/>
    <lineage>
        <taxon>Eukaryota</taxon>
        <taxon>Viridiplantae</taxon>
        <taxon>Chlorophyta</taxon>
        <taxon>core chlorophytes</taxon>
        <taxon>Trebouxiophyceae</taxon>
        <taxon>Chlorellales</taxon>
        <taxon>Chlorellaceae</taxon>
        <taxon>Auxenochlorella</taxon>
    </lineage>
</organism>
<dbReference type="InterPro" id="IPR032193">
    <property type="entry name" value="CNOT1_TTP_bind"/>
</dbReference>
<dbReference type="GO" id="GO:0060090">
    <property type="term" value="F:molecular adaptor activity"/>
    <property type="evidence" value="ECO:0007669"/>
    <property type="project" value="TreeGrafter"/>
</dbReference>
<dbReference type="GeneID" id="23617371"/>
<dbReference type="Gene3D" id="1.25.40.180">
    <property type="match status" value="1"/>
</dbReference>
<evidence type="ECO:0000259" key="2">
    <source>
        <dbReference type="Pfam" id="PF16415"/>
    </source>
</evidence>
<keyword evidence="5" id="KW-1185">Reference proteome</keyword>
<evidence type="ECO:0000313" key="4">
    <source>
        <dbReference type="EMBL" id="KFM25439.1"/>
    </source>
</evidence>
<dbReference type="EMBL" id="KL662118">
    <property type="protein sequence ID" value="KFM25439.1"/>
    <property type="molecule type" value="Genomic_DNA"/>
</dbReference>
<proteinExistence type="predicted"/>
<dbReference type="GO" id="GO:0000288">
    <property type="term" value="P:nuclear-transcribed mRNA catabolic process, deadenylation-dependent decay"/>
    <property type="evidence" value="ECO:0007669"/>
    <property type="project" value="TreeGrafter"/>
</dbReference>
<sequence>MAVASAEGVSLAGLLEESGPGADAPALLARLPPPTDRAVAEVAGLLTASPSTWDAEALGSALHAAAPSLSLLGDCLQFLEARLDARADPPLEVLVPFLREVEAEANATFQRVYTEALPVATLVAELARMAGSAERRERRLHDCVVHNLFDEYRFLARYPDRELELTGELWGRVMAARLVTGAPLAVAQRHLLDALGTNAPGRGTPLQALAAMAVASAEGVSLAGLLEVLEDGADAPALLARLPPPTDRAVAEVAGLLTASPSTWDAEALGSALHAAAPSLSLLGAAVARDVDYPVPDPALADRVGFIFNNLTRANLDGKLVELRRIVTPDLYPWFVTYTTVQRAAQEANQQDVYVAVVDGWGDRALAAAFVRSSIKYVRVILDSHAVIRTSERTLLRNLASFLGKQTLAKNKPHGGGAASLRTVLDVLAAVLLKWVLVDGCCWGGRRRRGAWVQSATRRWGGGLGEEMVGGHGGRPGDHAPGSARPCLPACIGDGRRGAPPPPPHPVHPLATRPPLFRDADERGAAFNGRPYFRLVVGLVAELGAPEAGGAAPGDGAARLDATPSSTALEYLEAVAAFLFAVRPQRAPAFAFSWLQLVGERRFMPRLLSAPGQAGGMASAGEGLCPYDVALVALLTCALRQDPEADPAPPEEEAGDALPRFIHAELLEDWPGPGRSIAALAERIKACLEGDLRLRDSAYPQDVLDWLGGTLSAMQTADDLTSLFATAAALAAGHATPRPAPEPNSALGLFLRRAGALFGRMPFEAVCDLLEEVQLAVHHAVSGTAPASTPVPAAVDLGILRARLESHALASCGREESGAEVVRAAQAGGAHATLAHALGALADVAGLARGRGAGEEDAATPCPARDLAAQLDRVFRRAQALAEPSLAVASRLARARLDSEAGLEAGDVAVVKAQDTAADAARLAACGLSDLFLGTGSVLGEGGGDDTGWPPGGAPRHAAGTTAALAARSQLLPAAAWERAGAPRLAQLRCLLALRDAAAGDAERVEALLLLADSQAGVAGPAQGLRLLDATLGGAGEGRGDVCDAPKGKREEGRVAMDGMCEVGGGWLNDEGEVAIGRVDIPSSLSAAVRSRVAAARACLEGRRALAVGDAWLARHWAGRLAALAGPGAAALRADLDLQAGELATAAAALRCEHDGAERGAQALHAAALSCERALPAAPRAAQRQLDAALPVVLAAESRALAGEAHLTQAECWLAAEDGMDLATEARARVRASLEAARLEFQAAGEAWNLDHVDEVLASLAQGP</sequence>
<protein>
    <submittedName>
        <fullName evidence="4">General negative regulator of transcription subunit 1</fullName>
    </submittedName>
</protein>
<dbReference type="Gene3D" id="1.25.40.790">
    <property type="match status" value="1"/>
</dbReference>
<evidence type="ECO:0000313" key="5">
    <source>
        <dbReference type="Proteomes" id="UP000028924"/>
    </source>
</evidence>
<dbReference type="Pfam" id="PF04054">
    <property type="entry name" value="Not1"/>
    <property type="match status" value="1"/>
</dbReference>
<accession>A0A087SI85</accession>
<feature type="domain" description="CCR4-Not complex component Not1 C-terminal" evidence="1">
    <location>
        <begin position="566"/>
        <end position="615"/>
    </location>
</feature>
<name>A0A087SI85_AUXPR</name>
<evidence type="ECO:0000259" key="1">
    <source>
        <dbReference type="Pfam" id="PF04054"/>
    </source>
</evidence>
<dbReference type="Proteomes" id="UP000028924">
    <property type="component" value="Unassembled WGS sequence"/>
</dbReference>
<dbReference type="eggNOG" id="KOG1831">
    <property type="taxonomic scope" value="Eukaryota"/>
</dbReference>